<proteinExistence type="predicted"/>
<accession>A0AAV9VM93</accession>
<dbReference type="EMBL" id="JAVHNS010000001">
    <property type="protein sequence ID" value="KAK6363163.1"/>
    <property type="molecule type" value="Genomic_DNA"/>
</dbReference>
<keyword evidence="4" id="KW-1185">Reference proteome</keyword>
<reference evidence="3 4" key="1">
    <citation type="submission" date="2019-10" db="EMBL/GenBank/DDBJ databases">
        <authorList>
            <person name="Palmer J.M."/>
        </authorList>
    </citation>
    <scope>NUCLEOTIDE SEQUENCE [LARGE SCALE GENOMIC DNA]</scope>
    <source>
        <strain evidence="3 4">TWF730</strain>
    </source>
</reference>
<feature type="compositionally biased region" description="Low complexity" evidence="1">
    <location>
        <begin position="25"/>
        <end position="38"/>
    </location>
</feature>
<evidence type="ECO:0000313" key="3">
    <source>
        <dbReference type="EMBL" id="KAK6363163.1"/>
    </source>
</evidence>
<protein>
    <recommendedName>
        <fullName evidence="2">C2H2-type domain-containing protein</fullName>
    </recommendedName>
</protein>
<dbReference type="Proteomes" id="UP001373714">
    <property type="component" value="Unassembled WGS sequence"/>
</dbReference>
<evidence type="ECO:0000256" key="1">
    <source>
        <dbReference type="SAM" id="MobiDB-lite"/>
    </source>
</evidence>
<gene>
    <name evidence="3" type="ORF">TWF730_000608</name>
</gene>
<comment type="caution">
    <text evidence="3">The sequence shown here is derived from an EMBL/GenBank/DDBJ whole genome shotgun (WGS) entry which is preliminary data.</text>
</comment>
<dbReference type="InterPro" id="IPR013087">
    <property type="entry name" value="Znf_C2H2_type"/>
</dbReference>
<sequence>MGLHGAYGAASSRSSDDDEFPPWPDTEATEVAETTDAADTTDVDDEAADTAETKDFSEYSRTQREYYLKYQGERWDRCHRCNLVFSTVEEAAAHFEETCPCLWCKRCEVTFKTPEEREEHFIHGSAHWRCGVCKYDAPAVDVQEYHWRKTNHKFECRGCNFWYEKKYWDKHLTTSHACTRCHKHHGDEGKRKQHEAEHAKEAGTFLCVGRCGREFPTIGGMYGHIETGHCDSSIDSSDVLRCFAIHPGAEYLLVKDRKAILQRIFEGKHVYVNPFKCPGEGCEEGSFKTFSAFLQHATSKRCPFEFKSGPESMLVHMGKHLFVDSAIARIQAMNDNTRSGLQIHPLIPEHPRDRTPHTIIPNPDILRPFFTNIARCFQVCMKELILRPSRDIKKQGTIRIRIMKSFNREVGHLEKIFYKGNQMYADHVTNARNPHGDLLIYFQAMRMGVPAWRFLRDMHKVIRLFRVMLDFEAPHQYRHH</sequence>
<dbReference type="PROSITE" id="PS00028">
    <property type="entry name" value="ZINC_FINGER_C2H2_1"/>
    <property type="match status" value="1"/>
</dbReference>
<feature type="compositionally biased region" description="Acidic residues" evidence="1">
    <location>
        <begin position="39"/>
        <end position="49"/>
    </location>
</feature>
<feature type="region of interest" description="Disordered" evidence="1">
    <location>
        <begin position="1"/>
        <end position="55"/>
    </location>
</feature>
<feature type="domain" description="C2H2-type" evidence="2">
    <location>
        <begin position="207"/>
        <end position="229"/>
    </location>
</feature>
<dbReference type="AlphaFoldDB" id="A0AAV9VM93"/>
<organism evidence="3 4">
    <name type="scientific">Orbilia blumenaviensis</name>
    <dbReference type="NCBI Taxonomy" id="1796055"/>
    <lineage>
        <taxon>Eukaryota</taxon>
        <taxon>Fungi</taxon>
        <taxon>Dikarya</taxon>
        <taxon>Ascomycota</taxon>
        <taxon>Pezizomycotina</taxon>
        <taxon>Orbiliomycetes</taxon>
        <taxon>Orbiliales</taxon>
        <taxon>Orbiliaceae</taxon>
        <taxon>Orbilia</taxon>
    </lineage>
</organism>
<name>A0AAV9VM93_9PEZI</name>
<evidence type="ECO:0000313" key="4">
    <source>
        <dbReference type="Proteomes" id="UP001373714"/>
    </source>
</evidence>
<evidence type="ECO:0000259" key="2">
    <source>
        <dbReference type="PROSITE" id="PS00028"/>
    </source>
</evidence>